<dbReference type="OrthoDB" id="9810005at2"/>
<dbReference type="GO" id="GO:0004536">
    <property type="term" value="F:DNA nuclease activity"/>
    <property type="evidence" value="ECO:0007669"/>
    <property type="project" value="InterPro"/>
</dbReference>
<reference evidence="5 6" key="1">
    <citation type="journal article" date="2012" name="Mol. Biol. Evol.">
        <title>Genome reduction and co-evolution between the primary and secondary bacterial symbionts of psyllids.</title>
        <authorList>
            <person name="Sloan D.B."/>
            <person name="Moran N.A."/>
        </authorList>
    </citation>
    <scope>NUCLEOTIDE SEQUENCE [LARGE SCALE GENOMIC DNA]</scope>
    <source>
        <strain evidence="5">Hcub_S</strain>
    </source>
</reference>
<dbReference type="PROSITE" id="PS01090">
    <property type="entry name" value="TATD_2"/>
    <property type="match status" value="1"/>
</dbReference>
<accession>J7GTL7</accession>
<dbReference type="InterPro" id="IPR001130">
    <property type="entry name" value="TatD-like"/>
</dbReference>
<dbReference type="InterPro" id="IPR018228">
    <property type="entry name" value="DNase_TatD-rel_CS"/>
</dbReference>
<dbReference type="PANTHER" id="PTHR46124">
    <property type="entry name" value="D-AMINOACYL-TRNA DEACYLASE"/>
    <property type="match status" value="1"/>
</dbReference>
<dbReference type="InterPro" id="IPR015991">
    <property type="entry name" value="TatD/YcfH-like"/>
</dbReference>
<evidence type="ECO:0000256" key="4">
    <source>
        <dbReference type="PIRSR" id="PIRSR005902-1"/>
    </source>
</evidence>
<dbReference type="InterPro" id="IPR032466">
    <property type="entry name" value="Metal_Hydrolase"/>
</dbReference>
<dbReference type="CDD" id="cd01310">
    <property type="entry name" value="TatD_DNAse"/>
    <property type="match status" value="1"/>
</dbReference>
<evidence type="ECO:0000256" key="1">
    <source>
        <dbReference type="ARBA" id="ARBA00009275"/>
    </source>
</evidence>
<evidence type="ECO:0000313" key="6">
    <source>
        <dbReference type="Proteomes" id="UP000003937"/>
    </source>
</evidence>
<dbReference type="STRING" id="134287.A35E_00602"/>
<feature type="binding site" evidence="4">
    <location>
        <position position="9"/>
    </location>
    <ligand>
        <name>a divalent metal cation</name>
        <dbReference type="ChEBI" id="CHEBI:60240"/>
        <label>1</label>
    </ligand>
</feature>
<gene>
    <name evidence="5" type="ORF">A35E_00602</name>
</gene>
<dbReference type="GO" id="GO:0016788">
    <property type="term" value="F:hydrolase activity, acting on ester bonds"/>
    <property type="evidence" value="ECO:0007669"/>
    <property type="project" value="InterPro"/>
</dbReference>
<keyword evidence="3 5" id="KW-0378">Hydrolase</keyword>
<feature type="binding site" evidence="4">
    <location>
        <position position="155"/>
    </location>
    <ligand>
        <name>a divalent metal cation</name>
        <dbReference type="ChEBI" id="CHEBI:60240"/>
        <label>2</label>
    </ligand>
</feature>
<evidence type="ECO:0000256" key="3">
    <source>
        <dbReference type="ARBA" id="ARBA00022801"/>
    </source>
</evidence>
<proteinExistence type="inferred from homology"/>
<dbReference type="HOGENOM" id="CLU_031506_4_0_6"/>
<dbReference type="RefSeq" id="WP_014889181.1">
    <property type="nucleotide sequence ID" value="NC_018420.1"/>
</dbReference>
<dbReference type="PROSITE" id="PS01137">
    <property type="entry name" value="TATD_1"/>
    <property type="match status" value="1"/>
</dbReference>
<dbReference type="Proteomes" id="UP000003937">
    <property type="component" value="Chromosome"/>
</dbReference>
<dbReference type="KEGG" id="sehc:A35E_00602"/>
<dbReference type="PANTHER" id="PTHR46124:SF2">
    <property type="entry name" value="D-AMINOACYL-TRNA DEACYLASE"/>
    <property type="match status" value="1"/>
</dbReference>
<protein>
    <submittedName>
        <fullName evidence="5">Hydrolase, TatD family</fullName>
    </submittedName>
</protein>
<dbReference type="Gene3D" id="3.20.20.140">
    <property type="entry name" value="Metal-dependent hydrolases"/>
    <property type="match status" value="1"/>
</dbReference>
<sequence length="258" mass="29581">MFLVDSHCHVDFLDYKTVHCDVSDLVDKAQIKNVKLILAVCTTLSGFYTMMSMIGHCDNILLSCGVHPLHIDNRYDFNELWYLAKRKNVVAIGETGLDYHANQEDKSQQQIVFREHIRVGRAFHKPIIVHTRNAREDTLAILREEKAYECGSVLHCFNEDLAMARSALDYGFYISFSGIVTFKNAESLREIARFIPLDRLLLESDSPYLTPEPYRGMENQPAYVRNIAEYIATLKGISLIDLATVTTKNFSRLFHVKI</sequence>
<dbReference type="AlphaFoldDB" id="J7GTL7"/>
<comment type="similarity">
    <text evidence="1">Belongs to the metallo-dependent hydrolases superfamily. TatD-type hydrolase family.</text>
</comment>
<feature type="binding site" evidence="4">
    <location>
        <position position="130"/>
    </location>
    <ligand>
        <name>a divalent metal cation</name>
        <dbReference type="ChEBI" id="CHEBI:60240"/>
        <label>2</label>
    </ligand>
</feature>
<dbReference type="EMBL" id="CP003547">
    <property type="protein sequence ID" value="AFP85884.1"/>
    <property type="molecule type" value="Genomic_DNA"/>
</dbReference>
<evidence type="ECO:0000256" key="2">
    <source>
        <dbReference type="ARBA" id="ARBA00022723"/>
    </source>
</evidence>
<feature type="binding site" evidence="4">
    <location>
        <position position="205"/>
    </location>
    <ligand>
        <name>a divalent metal cation</name>
        <dbReference type="ChEBI" id="CHEBI:60240"/>
        <label>1</label>
    </ligand>
</feature>
<dbReference type="Pfam" id="PF01026">
    <property type="entry name" value="TatD_DNase"/>
    <property type="match status" value="1"/>
</dbReference>
<name>J7GTL7_9ENTR</name>
<dbReference type="GO" id="GO:0005829">
    <property type="term" value="C:cytosol"/>
    <property type="evidence" value="ECO:0007669"/>
    <property type="project" value="TreeGrafter"/>
</dbReference>
<dbReference type="PATRIC" id="fig|134287.3.peg.571"/>
<dbReference type="GO" id="GO:0046872">
    <property type="term" value="F:metal ion binding"/>
    <property type="evidence" value="ECO:0007669"/>
    <property type="project" value="UniProtKB-KW"/>
</dbReference>
<evidence type="ECO:0000313" key="5">
    <source>
        <dbReference type="EMBL" id="AFP85884.1"/>
    </source>
</evidence>
<dbReference type="SUPFAM" id="SSF51556">
    <property type="entry name" value="Metallo-dependent hydrolases"/>
    <property type="match status" value="1"/>
</dbReference>
<dbReference type="FunFam" id="3.20.20.140:FF:000005">
    <property type="entry name" value="TatD family hydrolase"/>
    <property type="match status" value="1"/>
</dbReference>
<keyword evidence="2 4" id="KW-0479">Metal-binding</keyword>
<organism evidence="5 6">
    <name type="scientific">secondary endosymbiont of Heteropsylla cubana</name>
    <dbReference type="NCBI Taxonomy" id="134287"/>
    <lineage>
        <taxon>Bacteria</taxon>
        <taxon>Pseudomonadati</taxon>
        <taxon>Pseudomonadota</taxon>
        <taxon>Gammaproteobacteria</taxon>
        <taxon>Enterobacterales</taxon>
        <taxon>Enterobacteriaceae</taxon>
        <taxon>aphid secondary symbionts</taxon>
    </lineage>
</organism>
<dbReference type="NCBIfam" id="TIGR00010">
    <property type="entry name" value="YchF/TatD family DNA exonuclease"/>
    <property type="match status" value="1"/>
</dbReference>
<keyword evidence="6" id="KW-1185">Reference proteome</keyword>
<feature type="binding site" evidence="4">
    <location>
        <position position="7"/>
    </location>
    <ligand>
        <name>a divalent metal cation</name>
        <dbReference type="ChEBI" id="CHEBI:60240"/>
        <label>1</label>
    </ligand>
</feature>
<feature type="binding site" evidence="4">
    <location>
        <position position="94"/>
    </location>
    <ligand>
        <name>a divalent metal cation</name>
        <dbReference type="ChEBI" id="CHEBI:60240"/>
        <label>1</label>
    </ligand>
</feature>
<dbReference type="PIRSF" id="PIRSF005902">
    <property type="entry name" value="DNase_TatD"/>
    <property type="match status" value="1"/>
</dbReference>